<feature type="region of interest" description="Disordered" evidence="1">
    <location>
        <begin position="43"/>
        <end position="62"/>
    </location>
</feature>
<dbReference type="AlphaFoldDB" id="A0A7J0FW78"/>
<keyword evidence="3" id="KW-1185">Reference proteome</keyword>
<sequence>MHQHRHEFRVCALERCNSAPLAPELPQPPLLPVATFIPPALPTTLELERPPPPLPPPRSLRV</sequence>
<comment type="caution">
    <text evidence="2">The sequence shown here is derived from an EMBL/GenBank/DDBJ whole genome shotgun (WGS) entry which is preliminary data.</text>
</comment>
<evidence type="ECO:0000256" key="1">
    <source>
        <dbReference type="SAM" id="MobiDB-lite"/>
    </source>
</evidence>
<organism evidence="2 3">
    <name type="scientific">Actinidia rufa</name>
    <dbReference type="NCBI Taxonomy" id="165716"/>
    <lineage>
        <taxon>Eukaryota</taxon>
        <taxon>Viridiplantae</taxon>
        <taxon>Streptophyta</taxon>
        <taxon>Embryophyta</taxon>
        <taxon>Tracheophyta</taxon>
        <taxon>Spermatophyta</taxon>
        <taxon>Magnoliopsida</taxon>
        <taxon>eudicotyledons</taxon>
        <taxon>Gunneridae</taxon>
        <taxon>Pentapetalae</taxon>
        <taxon>asterids</taxon>
        <taxon>Ericales</taxon>
        <taxon>Actinidiaceae</taxon>
        <taxon>Actinidia</taxon>
    </lineage>
</organism>
<feature type="compositionally biased region" description="Pro residues" evidence="1">
    <location>
        <begin position="50"/>
        <end position="62"/>
    </location>
</feature>
<dbReference type="EMBL" id="BJWL01000015">
    <property type="protein sequence ID" value="GFZ02953.1"/>
    <property type="molecule type" value="Genomic_DNA"/>
</dbReference>
<evidence type="ECO:0000313" key="2">
    <source>
        <dbReference type="EMBL" id="GFZ02953.1"/>
    </source>
</evidence>
<accession>A0A7J0FW78</accession>
<evidence type="ECO:0000313" key="3">
    <source>
        <dbReference type="Proteomes" id="UP000585474"/>
    </source>
</evidence>
<dbReference type="Proteomes" id="UP000585474">
    <property type="component" value="Unassembled WGS sequence"/>
</dbReference>
<protein>
    <submittedName>
        <fullName evidence="2">Uncharacterized protein</fullName>
    </submittedName>
</protein>
<proteinExistence type="predicted"/>
<gene>
    <name evidence="2" type="ORF">Acr_15g0015610</name>
</gene>
<name>A0A7J0FW78_9ERIC</name>
<reference evidence="2 3" key="1">
    <citation type="submission" date="2019-07" db="EMBL/GenBank/DDBJ databases">
        <title>De Novo Assembly of kiwifruit Actinidia rufa.</title>
        <authorList>
            <person name="Sugita-Konishi S."/>
            <person name="Sato K."/>
            <person name="Mori E."/>
            <person name="Abe Y."/>
            <person name="Kisaki G."/>
            <person name="Hamano K."/>
            <person name="Suezawa K."/>
            <person name="Otani M."/>
            <person name="Fukuda T."/>
            <person name="Manabe T."/>
            <person name="Gomi K."/>
            <person name="Tabuchi M."/>
            <person name="Akimitsu K."/>
            <person name="Kataoka I."/>
        </authorList>
    </citation>
    <scope>NUCLEOTIDE SEQUENCE [LARGE SCALE GENOMIC DNA]</scope>
    <source>
        <strain evidence="3">cv. Fuchu</strain>
    </source>
</reference>